<keyword evidence="1" id="KW-0732">Signal</keyword>
<comment type="caution">
    <text evidence="2">The sequence shown here is derived from an EMBL/GenBank/DDBJ whole genome shotgun (WGS) entry which is preliminary data.</text>
</comment>
<feature type="chain" id="PRO_5002530962" description="Antigenic cell wall galactomannoprotein" evidence="1">
    <location>
        <begin position="18"/>
        <end position="175"/>
    </location>
</feature>
<dbReference type="Proteomes" id="UP000034112">
    <property type="component" value="Unassembled WGS sequence"/>
</dbReference>
<dbReference type="Pfam" id="PF12296">
    <property type="entry name" value="HsbA"/>
    <property type="match status" value="1"/>
</dbReference>
<sequence>MQLRFIPLLTLLTPLLAAPTPDPNPILTAINTISSDTTALNTTVASWDGNALTLLEITVQSAKLLAAINDGTKTANKAANLTLAQTLDVATATVSLATGVNQTITTIVSAKPKFDKLLVVDPVILLNLKLEQDASRDFSSAVVAKVPADLQAIAQGLTQGIDDSFSQGIAVYETW</sequence>
<evidence type="ECO:0008006" key="4">
    <source>
        <dbReference type="Google" id="ProtNLM"/>
    </source>
</evidence>
<dbReference type="EMBL" id="JOKZ01000225">
    <property type="protein sequence ID" value="KKP00874.1"/>
    <property type="molecule type" value="Genomic_DNA"/>
</dbReference>
<evidence type="ECO:0000313" key="3">
    <source>
        <dbReference type="Proteomes" id="UP000034112"/>
    </source>
</evidence>
<dbReference type="InterPro" id="IPR021054">
    <property type="entry name" value="Cell_wall_mannoprotein_1"/>
</dbReference>
<reference evidence="3" key="1">
    <citation type="journal article" date="2015" name="Genome Announc.">
        <title>Draft whole-genome sequence of the biocontrol agent Trichoderma harzianum T6776.</title>
        <authorList>
            <person name="Baroncelli R."/>
            <person name="Piaggeschi G."/>
            <person name="Fiorini L."/>
            <person name="Bertolini E."/>
            <person name="Zapparata A."/>
            <person name="Pe M.E."/>
            <person name="Sarrocco S."/>
            <person name="Vannacci G."/>
        </authorList>
    </citation>
    <scope>NUCLEOTIDE SEQUENCE [LARGE SCALE GENOMIC DNA]</scope>
    <source>
        <strain evidence="3">T6776</strain>
    </source>
</reference>
<name>A0A0G0A6S9_TRIHA</name>
<dbReference type="PANTHER" id="PTHR38123:SF1">
    <property type="entry name" value="HYDROPHOBIC SURFACE BINDING PROTEIN"/>
    <property type="match status" value="1"/>
</dbReference>
<organism evidence="2 3">
    <name type="scientific">Trichoderma harzianum</name>
    <name type="common">Hypocrea lixii</name>
    <dbReference type="NCBI Taxonomy" id="5544"/>
    <lineage>
        <taxon>Eukaryota</taxon>
        <taxon>Fungi</taxon>
        <taxon>Dikarya</taxon>
        <taxon>Ascomycota</taxon>
        <taxon>Pezizomycotina</taxon>
        <taxon>Sordariomycetes</taxon>
        <taxon>Hypocreomycetidae</taxon>
        <taxon>Hypocreales</taxon>
        <taxon>Hypocreaceae</taxon>
        <taxon>Trichoderma</taxon>
    </lineage>
</organism>
<dbReference type="OMA" id="DINQGTR"/>
<gene>
    <name evidence="2" type="ORF">THAR02_07020</name>
</gene>
<proteinExistence type="predicted"/>
<dbReference type="AlphaFoldDB" id="A0A0G0A6S9"/>
<dbReference type="OrthoDB" id="2422134at2759"/>
<evidence type="ECO:0000313" key="2">
    <source>
        <dbReference type="EMBL" id="KKP00874.1"/>
    </source>
</evidence>
<dbReference type="Gene3D" id="1.20.1280.140">
    <property type="match status" value="1"/>
</dbReference>
<accession>A0A0G0A6S9</accession>
<dbReference type="GO" id="GO:0005576">
    <property type="term" value="C:extracellular region"/>
    <property type="evidence" value="ECO:0007669"/>
    <property type="project" value="TreeGrafter"/>
</dbReference>
<feature type="signal peptide" evidence="1">
    <location>
        <begin position="1"/>
        <end position="17"/>
    </location>
</feature>
<dbReference type="PANTHER" id="PTHR38123">
    <property type="entry name" value="CELL WALL SERINE-THREONINE-RICH GALACTOMANNOPROTEIN MP1 (AFU_ORTHOLOGUE AFUA_4G03240)"/>
    <property type="match status" value="1"/>
</dbReference>
<protein>
    <recommendedName>
        <fullName evidence="4">Antigenic cell wall galactomannoprotein</fullName>
    </recommendedName>
</protein>
<evidence type="ECO:0000256" key="1">
    <source>
        <dbReference type="SAM" id="SignalP"/>
    </source>
</evidence>